<dbReference type="EMBL" id="RWIC01001432">
    <property type="protein sequence ID" value="TKC35807.1"/>
    <property type="molecule type" value="Genomic_DNA"/>
</dbReference>
<comment type="function">
    <text evidence="4">Prothymosin alpha may mediate immune function by conferring resistance to certain opportunistic infections.</text>
</comment>
<feature type="non-terminal residue" evidence="8">
    <location>
        <position position="1"/>
    </location>
</feature>
<evidence type="ECO:0000256" key="6">
    <source>
        <dbReference type="ARBA" id="ARBA00040447"/>
    </source>
</evidence>
<feature type="compositionally biased region" description="Basic and acidic residues" evidence="7">
    <location>
        <begin position="241"/>
        <end position="259"/>
    </location>
</feature>
<dbReference type="GO" id="GO:0043066">
    <property type="term" value="P:negative regulation of apoptotic process"/>
    <property type="evidence" value="ECO:0007669"/>
    <property type="project" value="TreeGrafter"/>
</dbReference>
<evidence type="ECO:0000256" key="3">
    <source>
        <dbReference type="ARBA" id="ARBA00023242"/>
    </source>
</evidence>
<dbReference type="GO" id="GO:0005634">
    <property type="term" value="C:nucleus"/>
    <property type="evidence" value="ECO:0007669"/>
    <property type="project" value="UniProtKB-SubCell"/>
</dbReference>
<feature type="compositionally biased region" description="Polar residues" evidence="7">
    <location>
        <begin position="17"/>
        <end position="37"/>
    </location>
</feature>
<comment type="caution">
    <text evidence="8">The sequence shown here is derived from an EMBL/GenBank/DDBJ whole genome shotgun (WGS) entry which is preliminary data.</text>
</comment>
<evidence type="ECO:0000313" key="8">
    <source>
        <dbReference type="EMBL" id="TKC35807.1"/>
    </source>
</evidence>
<sequence>ALFYPIYDTAQSLHLSDNVTQRKGRGCSSQGEPSSSGAKGGLRTIRLGKPPQASGQTGRCKGDAGLRREGQGEWEGTQIRVALRACSRLGSRRQTAEPANGRTQSVNFVFARHSQPVCTRFSRVPPSVSGAPFWQHGDEPYLSPSCQNSGGSACPERERAPLPHGIGADETQQTQALNDSTVGDCAARDARRHCRFKHACPLFGIEPMKSSNSRFLFNPCIGSPACPIMSDAAVDTSSEITTKDLKEKKEVVEEAENGREAPANGNAENEENGEQEADNEVDEEEEEGGEEEEEEEEGDGEEEDGDEDEEAEAATGKRAAEDDEDDDVDTKKQKTDEDD</sequence>
<organism evidence="8 9">
    <name type="scientific">Monodon monoceros</name>
    <name type="common">Narwhal</name>
    <name type="synonym">Ceratodon monodon</name>
    <dbReference type="NCBI Taxonomy" id="40151"/>
    <lineage>
        <taxon>Eukaryota</taxon>
        <taxon>Metazoa</taxon>
        <taxon>Chordata</taxon>
        <taxon>Craniata</taxon>
        <taxon>Vertebrata</taxon>
        <taxon>Euteleostomi</taxon>
        <taxon>Mammalia</taxon>
        <taxon>Eutheria</taxon>
        <taxon>Laurasiatheria</taxon>
        <taxon>Artiodactyla</taxon>
        <taxon>Whippomorpha</taxon>
        <taxon>Cetacea</taxon>
        <taxon>Odontoceti</taxon>
        <taxon>Monodontidae</taxon>
        <taxon>Monodon</taxon>
    </lineage>
</organism>
<evidence type="ECO:0000256" key="2">
    <source>
        <dbReference type="ARBA" id="ARBA00008032"/>
    </source>
</evidence>
<evidence type="ECO:0000256" key="7">
    <source>
        <dbReference type="SAM" id="MobiDB-lite"/>
    </source>
</evidence>
<reference evidence="9" key="1">
    <citation type="journal article" date="2019" name="IScience">
        <title>Narwhal Genome Reveals Long-Term Low Genetic Diversity despite Current Large Abundance Size.</title>
        <authorList>
            <person name="Westbury M.V."/>
            <person name="Petersen B."/>
            <person name="Garde E."/>
            <person name="Heide-Jorgensen M.P."/>
            <person name="Lorenzen E.D."/>
        </authorList>
    </citation>
    <scope>NUCLEOTIDE SEQUENCE [LARGE SCALE GENOMIC DNA]</scope>
</reference>
<accession>A0A4U1EIX1</accession>
<evidence type="ECO:0000313" key="9">
    <source>
        <dbReference type="Proteomes" id="UP000308365"/>
    </source>
</evidence>
<comment type="subcellular location">
    <subcellularLocation>
        <location evidence="1">Nucleus</location>
    </subcellularLocation>
</comment>
<feature type="region of interest" description="Disordered" evidence="7">
    <location>
        <begin position="239"/>
        <end position="339"/>
    </location>
</feature>
<dbReference type="PANTHER" id="PTHR22745">
    <property type="entry name" value="PROTHYMOSIN ALPHA"/>
    <property type="match status" value="1"/>
</dbReference>
<comment type="similarity">
    <text evidence="2">Belongs to the pro/parathymosin family.</text>
</comment>
<evidence type="ECO:0000256" key="1">
    <source>
        <dbReference type="ARBA" id="ARBA00004123"/>
    </source>
</evidence>
<dbReference type="AlphaFoldDB" id="A0A4U1EIX1"/>
<feature type="region of interest" description="Disordered" evidence="7">
    <location>
        <begin position="17"/>
        <end position="69"/>
    </location>
</feature>
<evidence type="ECO:0000256" key="5">
    <source>
        <dbReference type="ARBA" id="ARBA00038744"/>
    </source>
</evidence>
<evidence type="ECO:0000256" key="4">
    <source>
        <dbReference type="ARBA" id="ARBA00037621"/>
    </source>
</evidence>
<feature type="compositionally biased region" description="Basic and acidic residues" evidence="7">
    <location>
        <begin position="60"/>
        <end position="69"/>
    </location>
</feature>
<dbReference type="Pfam" id="PF03247">
    <property type="entry name" value="Prothymosin"/>
    <property type="match status" value="1"/>
</dbReference>
<feature type="compositionally biased region" description="Acidic residues" evidence="7">
    <location>
        <begin position="268"/>
        <end position="312"/>
    </location>
</feature>
<proteinExistence type="inferred from homology"/>
<dbReference type="GO" id="GO:0045944">
    <property type="term" value="P:positive regulation of transcription by RNA polymerase II"/>
    <property type="evidence" value="ECO:0007669"/>
    <property type="project" value="TreeGrafter"/>
</dbReference>
<protein>
    <recommendedName>
        <fullName evidence="6">Prothymosin alpha</fullName>
    </recommendedName>
</protein>
<dbReference type="InterPro" id="IPR004931">
    <property type="entry name" value="Pro/parathymosin"/>
</dbReference>
<name>A0A4U1EIX1_MONMO</name>
<dbReference type="GO" id="GO:0042393">
    <property type="term" value="F:histone binding"/>
    <property type="evidence" value="ECO:0007669"/>
    <property type="project" value="TreeGrafter"/>
</dbReference>
<gene>
    <name evidence="8" type="ORF">EI555_006530</name>
</gene>
<comment type="subunit">
    <text evidence="5">Interacts with NUPR1; regulates apoptotic process.</text>
</comment>
<dbReference type="PANTHER" id="PTHR22745:SF0">
    <property type="entry name" value="PROTHYMOSIN ALPHA"/>
    <property type="match status" value="1"/>
</dbReference>
<feature type="compositionally biased region" description="Basic and acidic residues" evidence="7">
    <location>
        <begin position="329"/>
        <end position="339"/>
    </location>
</feature>
<dbReference type="Proteomes" id="UP000308365">
    <property type="component" value="Unassembled WGS sequence"/>
</dbReference>
<keyword evidence="3" id="KW-0539">Nucleus</keyword>